<sequence>MRGANPFQQKHNRLTSGREKEITNEHELALIFYGESAPTYEQIMILEIKN</sequence>
<evidence type="ECO:0000313" key="2">
    <source>
        <dbReference type="EMBL" id="GJM63353.1"/>
    </source>
</evidence>
<keyword evidence="3" id="KW-1185">Reference proteome</keyword>
<protein>
    <submittedName>
        <fullName evidence="2">Uncharacterized protein</fullName>
    </submittedName>
</protein>
<name>A0AAN4W105_9BACT</name>
<reference evidence="2 3" key="1">
    <citation type="submission" date="2021-12" db="EMBL/GenBank/DDBJ databases">
        <title>Genome sequencing of bacteria with rrn-lacking chromosome and rrn-plasmid.</title>
        <authorList>
            <person name="Anda M."/>
            <person name="Iwasaki W."/>
        </authorList>
    </citation>
    <scope>NUCLEOTIDE SEQUENCE [LARGE SCALE GENOMIC DNA]</scope>
    <source>
        <strain evidence="2 3">NBRC 15940</strain>
    </source>
</reference>
<proteinExistence type="predicted"/>
<comment type="caution">
    <text evidence="2">The sequence shown here is derived from an EMBL/GenBank/DDBJ whole genome shotgun (WGS) entry which is preliminary data.</text>
</comment>
<accession>A0AAN4W105</accession>
<dbReference type="Proteomes" id="UP001310022">
    <property type="component" value="Unassembled WGS sequence"/>
</dbReference>
<feature type="region of interest" description="Disordered" evidence="1">
    <location>
        <begin position="1"/>
        <end position="20"/>
    </location>
</feature>
<evidence type="ECO:0000313" key="3">
    <source>
        <dbReference type="Proteomes" id="UP001310022"/>
    </source>
</evidence>
<evidence type="ECO:0000256" key="1">
    <source>
        <dbReference type="SAM" id="MobiDB-lite"/>
    </source>
</evidence>
<gene>
    <name evidence="2" type="ORF">PEDI_39050</name>
</gene>
<dbReference type="AlphaFoldDB" id="A0AAN4W105"/>
<dbReference type="EMBL" id="BQKE01000002">
    <property type="protein sequence ID" value="GJM63353.1"/>
    <property type="molecule type" value="Genomic_DNA"/>
</dbReference>
<organism evidence="2 3">
    <name type="scientific">Persicobacter diffluens</name>
    <dbReference type="NCBI Taxonomy" id="981"/>
    <lineage>
        <taxon>Bacteria</taxon>
        <taxon>Pseudomonadati</taxon>
        <taxon>Bacteroidota</taxon>
        <taxon>Cytophagia</taxon>
        <taxon>Cytophagales</taxon>
        <taxon>Persicobacteraceae</taxon>
        <taxon>Persicobacter</taxon>
    </lineage>
</organism>